<evidence type="ECO:0000256" key="6">
    <source>
        <dbReference type="ARBA" id="ARBA00022917"/>
    </source>
</evidence>
<dbReference type="Gene3D" id="1.10.10.410">
    <property type="match status" value="1"/>
</dbReference>
<dbReference type="GO" id="GO:0050567">
    <property type="term" value="F:glutaminyl-tRNA synthase (glutamine-hydrolyzing) activity"/>
    <property type="evidence" value="ECO:0007669"/>
    <property type="project" value="UniProtKB-UniRule"/>
</dbReference>
<gene>
    <name evidence="10 12" type="primary">gatB</name>
    <name evidence="12" type="ORF">CLTEP_14090</name>
</gene>
<dbReference type="EMBL" id="LTBA01000012">
    <property type="protein sequence ID" value="KYH34689.1"/>
    <property type="molecule type" value="Genomic_DNA"/>
</dbReference>
<evidence type="ECO:0000256" key="3">
    <source>
        <dbReference type="ARBA" id="ARBA00022598"/>
    </source>
</evidence>
<sequence length="476" mass="53733">MNYDTVIGLEVHVELSTKTKIFCGCTTEFGGQPNTHVCPVCMGLPGALPTLNKRVVEYGIKSGLALGCSINKVCRMDRKNYFYPDAPRNYQITQDEFPICRDGYIDIEFEDGTKKRIGIERIHMEDDAGKLLHTKAGSLIDFNRAGVPLLEIVSRPDMSSAEEAILYLEKLKGILTCIGVSDCKMEQGSLRCDLNVSVKPAGSEKLGVRSEIKNLNSFKSLEKAIEYEVKRQIEAIENGEKLFVETRRWDEENLRTLSMRSKEAANDYRYFPEGDLVTLNISDEWIEEIRKTIPELPHEKYVRFIKQYNLPKYDANIITSSYDVADFFEETVDICSDSKAVANWIMGDISAFMNEKNIGINDTKITPQHLGNLIKLINDGKISNAIGKKVLSEMLENGKMPETIVEEKGLIQNSDESAILDMVKNVLESNPDNVAEYKNGRTNLFGWFVGQVMKMSKGKANPKIVSKLMKEEIEKM</sequence>
<evidence type="ECO:0000256" key="1">
    <source>
        <dbReference type="ARBA" id="ARBA00005306"/>
    </source>
</evidence>
<name>A0A151B448_9CLOT</name>
<keyword evidence="12" id="KW-0808">Transferase</keyword>
<dbReference type="EC" id="6.3.5.-" evidence="10"/>
<dbReference type="SUPFAM" id="SSF89095">
    <property type="entry name" value="GatB/YqeY motif"/>
    <property type="match status" value="1"/>
</dbReference>
<keyword evidence="13" id="KW-1185">Reference proteome</keyword>
<dbReference type="NCBIfam" id="NF004014">
    <property type="entry name" value="PRK05477.1-4"/>
    <property type="match status" value="1"/>
</dbReference>
<dbReference type="GO" id="GO:0016740">
    <property type="term" value="F:transferase activity"/>
    <property type="evidence" value="ECO:0007669"/>
    <property type="project" value="UniProtKB-KW"/>
</dbReference>
<dbReference type="InterPro" id="IPR017958">
    <property type="entry name" value="Gln-tRNA_amidoTrfase_suB_CS"/>
</dbReference>
<dbReference type="InterPro" id="IPR042114">
    <property type="entry name" value="GatB_C_1"/>
</dbReference>
<dbReference type="PANTHER" id="PTHR11659:SF0">
    <property type="entry name" value="GLUTAMYL-TRNA(GLN) AMIDOTRANSFERASE SUBUNIT B, MITOCHONDRIAL"/>
    <property type="match status" value="1"/>
</dbReference>
<dbReference type="SUPFAM" id="SSF55931">
    <property type="entry name" value="Glutamine synthetase/guanido kinase"/>
    <property type="match status" value="1"/>
</dbReference>
<keyword evidence="4 10" id="KW-0547">Nucleotide-binding</keyword>
<evidence type="ECO:0000256" key="4">
    <source>
        <dbReference type="ARBA" id="ARBA00022741"/>
    </source>
</evidence>
<evidence type="ECO:0000256" key="10">
    <source>
        <dbReference type="HAMAP-Rule" id="MF_00121"/>
    </source>
</evidence>
<keyword evidence="5 10" id="KW-0067">ATP-binding</keyword>
<dbReference type="PROSITE" id="PS01234">
    <property type="entry name" value="GATB"/>
    <property type="match status" value="1"/>
</dbReference>
<dbReference type="GO" id="GO:0050566">
    <property type="term" value="F:asparaginyl-tRNA synthase (glutamine-hydrolyzing) activity"/>
    <property type="evidence" value="ECO:0007669"/>
    <property type="project" value="RHEA"/>
</dbReference>
<evidence type="ECO:0000256" key="2">
    <source>
        <dbReference type="ARBA" id="ARBA00011123"/>
    </source>
</evidence>
<dbReference type="InterPro" id="IPR014746">
    <property type="entry name" value="Gln_synth/guanido_kin_cat_dom"/>
</dbReference>
<comment type="subunit">
    <text evidence="2 10">Heterotrimer of A, B and C subunits.</text>
</comment>
<organism evidence="12 13">
    <name type="scientific">Clostridium tepidiprofundi DSM 19306</name>
    <dbReference type="NCBI Taxonomy" id="1121338"/>
    <lineage>
        <taxon>Bacteria</taxon>
        <taxon>Bacillati</taxon>
        <taxon>Bacillota</taxon>
        <taxon>Clostridia</taxon>
        <taxon>Eubacteriales</taxon>
        <taxon>Clostridiaceae</taxon>
        <taxon>Clostridium</taxon>
    </lineage>
</organism>
<dbReference type="OrthoDB" id="9804078at2"/>
<dbReference type="InterPro" id="IPR006075">
    <property type="entry name" value="Asn/Gln-tRNA_Trfase_suB/E_cat"/>
</dbReference>
<dbReference type="InterPro" id="IPR003789">
    <property type="entry name" value="Asn/Gln_tRNA_amidoTrase-B-like"/>
</dbReference>
<dbReference type="SMART" id="SM00845">
    <property type="entry name" value="GatB_Yqey"/>
    <property type="match status" value="1"/>
</dbReference>
<dbReference type="RefSeq" id="WP_066824550.1">
    <property type="nucleotide sequence ID" value="NZ_LTBA01000012.1"/>
</dbReference>
<reference evidence="12 13" key="1">
    <citation type="submission" date="2016-02" db="EMBL/GenBank/DDBJ databases">
        <title>Genome sequence of Clostridium tepidiprofundi DSM 19306.</title>
        <authorList>
            <person name="Poehlein A."/>
            <person name="Daniel R."/>
        </authorList>
    </citation>
    <scope>NUCLEOTIDE SEQUENCE [LARGE SCALE GENOMIC DNA]</scope>
    <source>
        <strain evidence="12 13">DSM 19306</strain>
    </source>
</reference>
<keyword evidence="6 10" id="KW-0648">Protein biosynthesis</keyword>
<feature type="domain" description="Asn/Gln amidotransferase" evidence="11">
    <location>
        <begin position="326"/>
        <end position="473"/>
    </location>
</feature>
<evidence type="ECO:0000256" key="7">
    <source>
        <dbReference type="ARBA" id="ARBA00024799"/>
    </source>
</evidence>
<dbReference type="Gene3D" id="1.10.150.380">
    <property type="entry name" value="GatB domain, N-terminal subdomain"/>
    <property type="match status" value="1"/>
</dbReference>
<dbReference type="STRING" id="1121338.CLTEP_14090"/>
<dbReference type="Pfam" id="PF02934">
    <property type="entry name" value="GatB_N"/>
    <property type="match status" value="1"/>
</dbReference>
<comment type="catalytic activity">
    <reaction evidence="9 10">
        <text>L-glutamyl-tRNA(Gln) + L-glutamine + ATP + H2O = L-glutaminyl-tRNA(Gln) + L-glutamate + ADP + phosphate + H(+)</text>
        <dbReference type="Rhea" id="RHEA:17521"/>
        <dbReference type="Rhea" id="RHEA-COMP:9681"/>
        <dbReference type="Rhea" id="RHEA-COMP:9684"/>
        <dbReference type="ChEBI" id="CHEBI:15377"/>
        <dbReference type="ChEBI" id="CHEBI:15378"/>
        <dbReference type="ChEBI" id="CHEBI:29985"/>
        <dbReference type="ChEBI" id="CHEBI:30616"/>
        <dbReference type="ChEBI" id="CHEBI:43474"/>
        <dbReference type="ChEBI" id="CHEBI:58359"/>
        <dbReference type="ChEBI" id="CHEBI:78520"/>
        <dbReference type="ChEBI" id="CHEBI:78521"/>
        <dbReference type="ChEBI" id="CHEBI:456216"/>
    </reaction>
</comment>
<dbReference type="InterPro" id="IPR023168">
    <property type="entry name" value="GatB_Yqey_C_2"/>
</dbReference>
<dbReference type="GO" id="GO:0070681">
    <property type="term" value="P:glutaminyl-tRNAGln biosynthesis via transamidation"/>
    <property type="evidence" value="ECO:0007669"/>
    <property type="project" value="TreeGrafter"/>
</dbReference>
<dbReference type="HAMAP" id="MF_00121">
    <property type="entry name" value="GatB"/>
    <property type="match status" value="1"/>
</dbReference>
<proteinExistence type="inferred from homology"/>
<evidence type="ECO:0000256" key="9">
    <source>
        <dbReference type="ARBA" id="ARBA00047913"/>
    </source>
</evidence>
<dbReference type="Pfam" id="PF02637">
    <property type="entry name" value="GatB_Yqey"/>
    <property type="match status" value="1"/>
</dbReference>
<dbReference type="GO" id="GO:0005524">
    <property type="term" value="F:ATP binding"/>
    <property type="evidence" value="ECO:0007669"/>
    <property type="project" value="UniProtKB-KW"/>
</dbReference>
<comment type="catalytic activity">
    <reaction evidence="8 10">
        <text>L-aspartyl-tRNA(Asn) + L-glutamine + ATP + H2O = L-asparaginyl-tRNA(Asn) + L-glutamate + ADP + phosphate + 2 H(+)</text>
        <dbReference type="Rhea" id="RHEA:14513"/>
        <dbReference type="Rhea" id="RHEA-COMP:9674"/>
        <dbReference type="Rhea" id="RHEA-COMP:9677"/>
        <dbReference type="ChEBI" id="CHEBI:15377"/>
        <dbReference type="ChEBI" id="CHEBI:15378"/>
        <dbReference type="ChEBI" id="CHEBI:29985"/>
        <dbReference type="ChEBI" id="CHEBI:30616"/>
        <dbReference type="ChEBI" id="CHEBI:43474"/>
        <dbReference type="ChEBI" id="CHEBI:58359"/>
        <dbReference type="ChEBI" id="CHEBI:78515"/>
        <dbReference type="ChEBI" id="CHEBI:78516"/>
        <dbReference type="ChEBI" id="CHEBI:456216"/>
    </reaction>
</comment>
<evidence type="ECO:0000256" key="8">
    <source>
        <dbReference type="ARBA" id="ARBA00047380"/>
    </source>
</evidence>
<dbReference type="Proteomes" id="UP000075531">
    <property type="component" value="Unassembled WGS sequence"/>
</dbReference>
<comment type="similarity">
    <text evidence="1 10">Belongs to the GatB/GatE family. GatB subfamily.</text>
</comment>
<dbReference type="FunFam" id="1.10.150.380:FF:000001">
    <property type="entry name" value="Aspartyl/glutamyl-tRNA(Asn/Gln) amidotransferase subunit B"/>
    <property type="match status" value="1"/>
</dbReference>
<evidence type="ECO:0000313" key="13">
    <source>
        <dbReference type="Proteomes" id="UP000075531"/>
    </source>
</evidence>
<dbReference type="PATRIC" id="fig|1121338.3.peg.1443"/>
<evidence type="ECO:0000256" key="5">
    <source>
        <dbReference type="ARBA" id="ARBA00022840"/>
    </source>
</evidence>
<evidence type="ECO:0000259" key="11">
    <source>
        <dbReference type="SMART" id="SM00845"/>
    </source>
</evidence>
<accession>A0A151B448</accession>
<dbReference type="InterPro" id="IPR004413">
    <property type="entry name" value="GatB"/>
</dbReference>
<dbReference type="PANTHER" id="PTHR11659">
    <property type="entry name" value="GLUTAMYL-TRNA GLN AMIDOTRANSFERASE SUBUNIT B MITOCHONDRIAL AND PROKARYOTIC PET112-RELATED"/>
    <property type="match status" value="1"/>
</dbReference>
<comment type="caution">
    <text evidence="12">The sequence shown here is derived from an EMBL/GenBank/DDBJ whole genome shotgun (WGS) entry which is preliminary data.</text>
</comment>
<dbReference type="NCBIfam" id="TIGR00133">
    <property type="entry name" value="gatB"/>
    <property type="match status" value="1"/>
</dbReference>
<dbReference type="InterPro" id="IPR017959">
    <property type="entry name" value="Asn/Gln-tRNA_amidoTrfase_suB/E"/>
</dbReference>
<dbReference type="InterPro" id="IPR018027">
    <property type="entry name" value="Asn/Gln_amidotransferase"/>
</dbReference>
<dbReference type="GO" id="GO:0006412">
    <property type="term" value="P:translation"/>
    <property type="evidence" value="ECO:0007669"/>
    <property type="project" value="UniProtKB-UniRule"/>
</dbReference>
<comment type="function">
    <text evidence="7 10">Allows the formation of correctly charged Asn-tRNA(Asn) or Gln-tRNA(Gln) through the transamidation of misacylated Asp-tRNA(Asn) or Glu-tRNA(Gln) in organisms which lack either or both of asparaginyl-tRNA or glutaminyl-tRNA synthetases. The reaction takes place in the presence of glutamine and ATP through an activated phospho-Asp-tRNA(Asn) or phospho-Glu-tRNA(Gln).</text>
</comment>
<keyword evidence="3 10" id="KW-0436">Ligase</keyword>
<dbReference type="NCBIfam" id="NF004012">
    <property type="entry name" value="PRK05477.1-2"/>
    <property type="match status" value="1"/>
</dbReference>
<evidence type="ECO:0000313" key="12">
    <source>
        <dbReference type="EMBL" id="KYH34689.1"/>
    </source>
</evidence>
<protein>
    <recommendedName>
        <fullName evidence="10">Aspartyl/glutamyl-tRNA(Asn/Gln) amidotransferase subunit B</fullName>
        <shortName evidence="10">Asp/Glu-ADT subunit B</shortName>
        <ecNumber evidence="10">6.3.5.-</ecNumber>
    </recommendedName>
</protein>
<dbReference type="AlphaFoldDB" id="A0A151B448"/>
<dbReference type="FunFam" id="1.10.10.410:FF:000001">
    <property type="entry name" value="Aspartyl/glutamyl-tRNA(Asn/Gln) amidotransferase subunit B"/>
    <property type="match status" value="1"/>
</dbReference>